<dbReference type="InterPro" id="IPR013538">
    <property type="entry name" value="ASHA1/2-like_C"/>
</dbReference>
<proteinExistence type="inferred from homology"/>
<evidence type="ECO:0000313" key="3">
    <source>
        <dbReference type="EMBL" id="MBB4660331.1"/>
    </source>
</evidence>
<keyword evidence="4" id="KW-1185">Reference proteome</keyword>
<dbReference type="InterPro" id="IPR023393">
    <property type="entry name" value="START-like_dom_sf"/>
</dbReference>
<accession>A0A840I7S4</accession>
<sequence>MKTTQEMLDDPNTLHVDRTLSAPPSVVWRCWTEPELLKQWYCPKPWFVSEATLDVRPGGPFDVVMNGPAGERMLIEGRYAGVEAGRRLVFERDPDRATSEPPFVMTGFVELSEAAGDGTRMIWGAAHPTPEDKAAHEAMGFEQGWNAAADQLEALASSQTSS</sequence>
<dbReference type="Pfam" id="PF08327">
    <property type="entry name" value="AHSA1"/>
    <property type="match status" value="1"/>
</dbReference>
<gene>
    <name evidence="3" type="ORF">GGQ59_002881</name>
</gene>
<evidence type="ECO:0000313" key="4">
    <source>
        <dbReference type="Proteomes" id="UP000563524"/>
    </source>
</evidence>
<comment type="similarity">
    <text evidence="1">Belongs to the AHA1 family.</text>
</comment>
<dbReference type="RefSeq" id="WP_183819776.1">
    <property type="nucleotide sequence ID" value="NZ_JACHOB010000008.1"/>
</dbReference>
<dbReference type="AlphaFoldDB" id="A0A840I7S4"/>
<protein>
    <submittedName>
        <fullName evidence="3">Uncharacterized protein YndB with AHSA1/START domain</fullName>
    </submittedName>
</protein>
<dbReference type="EMBL" id="JACHOB010000008">
    <property type="protein sequence ID" value="MBB4660331.1"/>
    <property type="molecule type" value="Genomic_DNA"/>
</dbReference>
<evidence type="ECO:0000256" key="1">
    <source>
        <dbReference type="ARBA" id="ARBA00006817"/>
    </source>
</evidence>
<organism evidence="3 4">
    <name type="scientific">Parvularcula dongshanensis</name>
    <dbReference type="NCBI Taxonomy" id="1173995"/>
    <lineage>
        <taxon>Bacteria</taxon>
        <taxon>Pseudomonadati</taxon>
        <taxon>Pseudomonadota</taxon>
        <taxon>Alphaproteobacteria</taxon>
        <taxon>Parvularculales</taxon>
        <taxon>Parvularculaceae</taxon>
        <taxon>Parvularcula</taxon>
    </lineage>
</organism>
<feature type="domain" description="Activator of Hsp90 ATPase homologue 1/2-like C-terminal" evidence="2">
    <location>
        <begin position="22"/>
        <end position="155"/>
    </location>
</feature>
<name>A0A840I7S4_9PROT</name>
<reference evidence="3 4" key="1">
    <citation type="submission" date="2020-08" db="EMBL/GenBank/DDBJ databases">
        <title>Genomic Encyclopedia of Type Strains, Phase IV (KMG-IV): sequencing the most valuable type-strain genomes for metagenomic binning, comparative biology and taxonomic classification.</title>
        <authorList>
            <person name="Goeker M."/>
        </authorList>
    </citation>
    <scope>NUCLEOTIDE SEQUENCE [LARGE SCALE GENOMIC DNA]</scope>
    <source>
        <strain evidence="3 4">DSM 102850</strain>
    </source>
</reference>
<dbReference type="Gene3D" id="3.30.530.20">
    <property type="match status" value="1"/>
</dbReference>
<comment type="caution">
    <text evidence="3">The sequence shown here is derived from an EMBL/GenBank/DDBJ whole genome shotgun (WGS) entry which is preliminary data.</text>
</comment>
<dbReference type="Proteomes" id="UP000563524">
    <property type="component" value="Unassembled WGS sequence"/>
</dbReference>
<evidence type="ECO:0000259" key="2">
    <source>
        <dbReference type="Pfam" id="PF08327"/>
    </source>
</evidence>
<dbReference type="SUPFAM" id="SSF55961">
    <property type="entry name" value="Bet v1-like"/>
    <property type="match status" value="1"/>
</dbReference>